<evidence type="ECO:0000313" key="3">
    <source>
        <dbReference type="Proteomes" id="UP000297280"/>
    </source>
</evidence>
<name>A0A4Z1KWH0_9HELO</name>
<proteinExistence type="predicted"/>
<accession>A0A4Z1KWH0</accession>
<feature type="region of interest" description="Disordered" evidence="1">
    <location>
        <begin position="1"/>
        <end position="31"/>
    </location>
</feature>
<reference evidence="2 3" key="1">
    <citation type="submission" date="2017-12" db="EMBL/GenBank/DDBJ databases">
        <title>Comparative genomics of Botrytis spp.</title>
        <authorList>
            <person name="Valero-Jimenez C.A."/>
            <person name="Tapia P."/>
            <person name="Veloso J."/>
            <person name="Silva-Moreno E."/>
            <person name="Staats M."/>
            <person name="Valdes J.H."/>
            <person name="Van Kan J.A.L."/>
        </authorList>
    </citation>
    <scope>NUCLEOTIDE SEQUENCE [LARGE SCALE GENOMIC DNA]</scope>
    <source>
        <strain evidence="2 3">MUCL3349</strain>
    </source>
</reference>
<feature type="compositionally biased region" description="Basic and acidic residues" evidence="1">
    <location>
        <begin position="7"/>
        <end position="31"/>
    </location>
</feature>
<dbReference type="Proteomes" id="UP000297280">
    <property type="component" value="Unassembled WGS sequence"/>
</dbReference>
<gene>
    <name evidence="2" type="ORF">BPOR_0136g00130</name>
</gene>
<protein>
    <submittedName>
        <fullName evidence="2">Uncharacterized protein</fullName>
    </submittedName>
</protein>
<dbReference type="AlphaFoldDB" id="A0A4Z1KWH0"/>
<dbReference type="EMBL" id="PQXO01000136">
    <property type="protein sequence ID" value="TGO88889.1"/>
    <property type="molecule type" value="Genomic_DNA"/>
</dbReference>
<evidence type="ECO:0000313" key="2">
    <source>
        <dbReference type="EMBL" id="TGO88889.1"/>
    </source>
</evidence>
<sequence length="78" mass="8899">MANFPPKRPDIHTPEKASVKAENHKSSIEKPHKLGRSLRYTLFHGVDGKIYLRQGDRLLADYPSPEKVQRSSFLDLNA</sequence>
<evidence type="ECO:0000256" key="1">
    <source>
        <dbReference type="SAM" id="MobiDB-lite"/>
    </source>
</evidence>
<comment type="caution">
    <text evidence="2">The sequence shown here is derived from an EMBL/GenBank/DDBJ whole genome shotgun (WGS) entry which is preliminary data.</text>
</comment>
<keyword evidence="3" id="KW-1185">Reference proteome</keyword>
<organism evidence="2 3">
    <name type="scientific">Botrytis porri</name>
    <dbReference type="NCBI Taxonomy" id="87229"/>
    <lineage>
        <taxon>Eukaryota</taxon>
        <taxon>Fungi</taxon>
        <taxon>Dikarya</taxon>
        <taxon>Ascomycota</taxon>
        <taxon>Pezizomycotina</taxon>
        <taxon>Leotiomycetes</taxon>
        <taxon>Helotiales</taxon>
        <taxon>Sclerotiniaceae</taxon>
        <taxon>Botrytis</taxon>
    </lineage>
</organism>